<organism evidence="1 2">
    <name type="scientific">Brassica oleracea var. oleracea</name>
    <dbReference type="NCBI Taxonomy" id="109376"/>
    <lineage>
        <taxon>Eukaryota</taxon>
        <taxon>Viridiplantae</taxon>
        <taxon>Streptophyta</taxon>
        <taxon>Embryophyta</taxon>
        <taxon>Tracheophyta</taxon>
        <taxon>Spermatophyta</taxon>
        <taxon>Magnoliopsida</taxon>
        <taxon>eudicotyledons</taxon>
        <taxon>Gunneridae</taxon>
        <taxon>Pentapetalae</taxon>
        <taxon>rosids</taxon>
        <taxon>malvids</taxon>
        <taxon>Brassicales</taxon>
        <taxon>Brassicaceae</taxon>
        <taxon>Brassiceae</taxon>
        <taxon>Brassica</taxon>
    </lineage>
</organism>
<name>A0A0D3D4B1_BRAOL</name>
<evidence type="ECO:0000313" key="2">
    <source>
        <dbReference type="Proteomes" id="UP000032141"/>
    </source>
</evidence>
<evidence type="ECO:0000313" key="1">
    <source>
        <dbReference type="EnsemblPlants" id="Bo7g026520.1"/>
    </source>
</evidence>
<keyword evidence="2" id="KW-1185">Reference proteome</keyword>
<dbReference type="AlphaFoldDB" id="A0A0D3D4B1"/>
<dbReference type="Gramene" id="Bo7g026520.1">
    <property type="protein sequence ID" value="Bo7g026520.1"/>
    <property type="gene ID" value="Bo7g026520"/>
</dbReference>
<sequence>SCSCVIGGGRGEEPKVKEEETFCEAQKPQDKGGYLIFVSEFESGSERSRDKLVKVLAGEYSEPNNYLPALYLSYVVRAIDTMTGMPWELPISVLVAVTLKESSRFFRLWAEQPPRPSQLPHI</sequence>
<dbReference type="HOGENOM" id="CLU_2032523_0_0_1"/>
<dbReference type="Proteomes" id="UP000032141">
    <property type="component" value="Chromosome C7"/>
</dbReference>
<accession>A0A0D3D4B1</accession>
<reference evidence="1 2" key="1">
    <citation type="journal article" date="2014" name="Genome Biol.">
        <title>Transcriptome and methylome profiling reveals relics of genome dominance in the mesopolyploid Brassica oleracea.</title>
        <authorList>
            <person name="Parkin I.A."/>
            <person name="Koh C."/>
            <person name="Tang H."/>
            <person name="Robinson S.J."/>
            <person name="Kagale S."/>
            <person name="Clarke W.E."/>
            <person name="Town C.D."/>
            <person name="Nixon J."/>
            <person name="Krishnakumar V."/>
            <person name="Bidwell S.L."/>
            <person name="Denoeud F."/>
            <person name="Belcram H."/>
            <person name="Links M.G."/>
            <person name="Just J."/>
            <person name="Clarke C."/>
            <person name="Bender T."/>
            <person name="Huebert T."/>
            <person name="Mason A.S."/>
            <person name="Pires J.C."/>
            <person name="Barker G."/>
            <person name="Moore J."/>
            <person name="Walley P.G."/>
            <person name="Manoli S."/>
            <person name="Batley J."/>
            <person name="Edwards D."/>
            <person name="Nelson M.N."/>
            <person name="Wang X."/>
            <person name="Paterson A.H."/>
            <person name="King G."/>
            <person name="Bancroft I."/>
            <person name="Chalhoub B."/>
            <person name="Sharpe A.G."/>
        </authorList>
    </citation>
    <scope>NUCLEOTIDE SEQUENCE</scope>
    <source>
        <strain evidence="1 2">cv. TO1000</strain>
    </source>
</reference>
<dbReference type="EnsemblPlants" id="Bo7g026520.1">
    <property type="protein sequence ID" value="Bo7g026520.1"/>
    <property type="gene ID" value="Bo7g026520"/>
</dbReference>
<proteinExistence type="predicted"/>
<protein>
    <submittedName>
        <fullName evidence="1">Uncharacterized protein</fullName>
    </submittedName>
</protein>
<reference evidence="1" key="2">
    <citation type="submission" date="2015-03" db="UniProtKB">
        <authorList>
            <consortium name="EnsemblPlants"/>
        </authorList>
    </citation>
    <scope>IDENTIFICATION</scope>
</reference>